<dbReference type="GO" id="GO:0016810">
    <property type="term" value="F:hydrolase activity, acting on carbon-nitrogen (but not peptide) bonds"/>
    <property type="evidence" value="ECO:0007669"/>
    <property type="project" value="InterPro"/>
</dbReference>
<dbReference type="InterPro" id="IPR011059">
    <property type="entry name" value="Metal-dep_hydrolase_composite"/>
</dbReference>
<dbReference type="SUPFAM" id="SSF51556">
    <property type="entry name" value="Metallo-dependent hydrolases"/>
    <property type="match status" value="1"/>
</dbReference>
<dbReference type="HOGENOM" id="CLU_003547_0_0_1"/>
<sequence length="1286" mass="141828">MVLAQDQSLPEKHFKGNEGAINLNKPVVARRGVSLRIITLALAYSFALFFWRYQHPSLPSYFDPSRKNARPRVSTPAEEWHDDWPYHEQEPWDISTDFPYPRTLEYEVEEGTWLRLDVHPKSGEIVFDMLGDLYCLSPGSTQAHPILFGIPHDADPHFSPKGDLLAFRSDAELGLDNIWVTPWTGCDEAALRPHEELQRKGVAPRQELLDALASQKHDEHLLNSGVKESAGRRRRRLVREGRSNAWRVTNETYRTVSEPRFHPDGQSIIAVKWYTSSRSLGAGEGWQYDIRTPEDRISVGSGKRIVERVLPSGWTKEQYGDQQIGSEQFIWRGTDSLIYSKRIEQEGSGVFSYSGDIHSGLYGIFARNLTTGDTETLVSSFPGSASRPELSRDGSTLAFVRRIRDKEALALMNLRSGTLRYIWYGLTYDATSITAPMGTYPTFAFTPNDDAVIIWAAGKIWSIPLTKDSRGEKVLAGEPKIVPFKAKIEKRLAETWRPSTDLRQVELAEKQRVHAFKELSADSAGKHVVFQAAGVTFVQEVDSSSNAIRVPVLDPTATYYSPSFIPNTSQSVVHAKWSETNFTSLELADLETKTVYPITGLPIGRYILPTVSGGGSLNRKLAFVRLGGDLLTGDILETRGTGIYVGDISLPQSDAENDSSSIAIQNVQQIPSDVALWDVASLRLRFTRGSDVLLVQQHGRDFVIDLASGPNEFGQFAQEILVTAKTASEVAISPVLSSDPFKNSQSAVQHVAFVDFLQVFHVSGNNLDGKPLRSKPGDSTPGVQKVSLDGGHDLAWSGDGKRLFWFLGPYLHYVNVDALSIESASTKWQEIEVYYDSDIARLKQELSVAVQAAKGLSLDFEGSDVVAIVNASILTMENGVFGKDFISNGALTFKDGAISSVGTSDSIEIPPGAHVIDAAGGLIVPGFIDVHAHWGGFSVQIPTKSWELETFLAYGVTTLHNPSSDSRDGYHERYLVESGKMIGPRIYHTGNVIYGAGLAEIHQDVVNLEEAKSALVRIRVEGGPSSFSYKNYNLPSRASRQRLLLAARNQSMFSVPEGGMNLDWDLTYIIDGMATVEHAIPIPVLHDDILTLYVSSGTATTPTHIVNYGGVMGEQLLWATHDIVNDPKLRRFTRHDILEGHEETTKRPLDSFAFFNTSASVAKLVHRGAWANIGAHGEPPLGLMYHAEMHFTMAGGLDAYEVFRAATRDGALSLGLFESIGSITPGKLADLVVYPPGVDFGSLRDLTASKDIQRVIKGGRVFDANTMTEEWPMKGRKQVLPIINAD</sequence>
<evidence type="ECO:0000313" key="4">
    <source>
        <dbReference type="Proteomes" id="UP000054279"/>
    </source>
</evidence>
<dbReference type="Gene3D" id="2.120.10.30">
    <property type="entry name" value="TolB, C-terminal domain"/>
    <property type="match status" value="2"/>
</dbReference>
<dbReference type="SUPFAM" id="SSF82171">
    <property type="entry name" value="DPP6 N-terminal domain-like"/>
    <property type="match status" value="1"/>
</dbReference>
<accession>A0A0C9UM73</accession>
<feature type="transmembrane region" description="Helical" evidence="1">
    <location>
        <begin position="33"/>
        <end position="51"/>
    </location>
</feature>
<dbReference type="InterPro" id="IPR051781">
    <property type="entry name" value="Metallo-dep_Hydrolase"/>
</dbReference>
<name>A0A0C9UM73_SPHS4</name>
<keyword evidence="1" id="KW-0812">Transmembrane</keyword>
<keyword evidence="4" id="KW-1185">Reference proteome</keyword>
<proteinExistence type="predicted"/>
<evidence type="ECO:0000313" key="3">
    <source>
        <dbReference type="EMBL" id="KIJ44168.1"/>
    </source>
</evidence>
<evidence type="ECO:0000256" key="1">
    <source>
        <dbReference type="SAM" id="Phobius"/>
    </source>
</evidence>
<dbReference type="InterPro" id="IPR011042">
    <property type="entry name" value="6-blade_b-propeller_TolB-like"/>
</dbReference>
<organism evidence="3 4">
    <name type="scientific">Sphaerobolus stellatus (strain SS14)</name>
    <dbReference type="NCBI Taxonomy" id="990650"/>
    <lineage>
        <taxon>Eukaryota</taxon>
        <taxon>Fungi</taxon>
        <taxon>Dikarya</taxon>
        <taxon>Basidiomycota</taxon>
        <taxon>Agaricomycotina</taxon>
        <taxon>Agaricomycetes</taxon>
        <taxon>Phallomycetidae</taxon>
        <taxon>Geastrales</taxon>
        <taxon>Sphaerobolaceae</taxon>
        <taxon>Sphaerobolus</taxon>
    </lineage>
</organism>
<dbReference type="InterPro" id="IPR032466">
    <property type="entry name" value="Metal_Hydrolase"/>
</dbReference>
<dbReference type="Gene3D" id="3.20.20.140">
    <property type="entry name" value="Metal-dependent hydrolases"/>
    <property type="match status" value="1"/>
</dbReference>
<feature type="domain" description="Amidohydrolase-related" evidence="2">
    <location>
        <begin position="1188"/>
        <end position="1261"/>
    </location>
</feature>
<keyword evidence="1" id="KW-0472">Membrane</keyword>
<dbReference type="InterPro" id="IPR006680">
    <property type="entry name" value="Amidohydro-rel"/>
</dbReference>
<dbReference type="InterPro" id="IPR011659">
    <property type="entry name" value="WD40"/>
</dbReference>
<dbReference type="Gene3D" id="2.30.40.10">
    <property type="entry name" value="Urease, subunit C, domain 1"/>
    <property type="match status" value="1"/>
</dbReference>
<evidence type="ECO:0000259" key="2">
    <source>
        <dbReference type="Pfam" id="PF01979"/>
    </source>
</evidence>
<gene>
    <name evidence="3" type="ORF">M422DRAFT_67773</name>
</gene>
<dbReference type="PANTHER" id="PTHR43135:SF3">
    <property type="entry name" value="ALPHA-D-RIBOSE 1-METHYLPHOSPHONATE 5-TRIPHOSPHATE DIPHOSPHATASE"/>
    <property type="match status" value="1"/>
</dbReference>
<dbReference type="Pfam" id="PF01979">
    <property type="entry name" value="Amidohydro_1"/>
    <property type="match status" value="1"/>
</dbReference>
<dbReference type="OrthoDB" id="194468at2759"/>
<reference evidence="3 4" key="1">
    <citation type="submission" date="2014-06" db="EMBL/GenBank/DDBJ databases">
        <title>Evolutionary Origins and Diversification of the Mycorrhizal Mutualists.</title>
        <authorList>
            <consortium name="DOE Joint Genome Institute"/>
            <consortium name="Mycorrhizal Genomics Consortium"/>
            <person name="Kohler A."/>
            <person name="Kuo A."/>
            <person name="Nagy L.G."/>
            <person name="Floudas D."/>
            <person name="Copeland A."/>
            <person name="Barry K.W."/>
            <person name="Cichocki N."/>
            <person name="Veneault-Fourrey C."/>
            <person name="LaButti K."/>
            <person name="Lindquist E.A."/>
            <person name="Lipzen A."/>
            <person name="Lundell T."/>
            <person name="Morin E."/>
            <person name="Murat C."/>
            <person name="Riley R."/>
            <person name="Ohm R."/>
            <person name="Sun H."/>
            <person name="Tunlid A."/>
            <person name="Henrissat B."/>
            <person name="Grigoriev I.V."/>
            <person name="Hibbett D.S."/>
            <person name="Martin F."/>
        </authorList>
    </citation>
    <scope>NUCLEOTIDE SEQUENCE [LARGE SCALE GENOMIC DNA]</scope>
    <source>
        <strain evidence="3 4">SS14</strain>
    </source>
</reference>
<dbReference type="Proteomes" id="UP000054279">
    <property type="component" value="Unassembled WGS sequence"/>
</dbReference>
<dbReference type="Pfam" id="PF07676">
    <property type="entry name" value="PD40"/>
    <property type="match status" value="1"/>
</dbReference>
<keyword evidence="1" id="KW-1133">Transmembrane helix</keyword>
<dbReference type="PANTHER" id="PTHR43135">
    <property type="entry name" value="ALPHA-D-RIBOSE 1-METHYLPHOSPHONATE 5-TRIPHOSPHATE DIPHOSPHATASE"/>
    <property type="match status" value="1"/>
</dbReference>
<protein>
    <recommendedName>
        <fullName evidence="2">Amidohydrolase-related domain-containing protein</fullName>
    </recommendedName>
</protein>
<dbReference type="SUPFAM" id="SSF51338">
    <property type="entry name" value="Composite domain of metallo-dependent hydrolases"/>
    <property type="match status" value="1"/>
</dbReference>
<dbReference type="EMBL" id="KN837119">
    <property type="protein sequence ID" value="KIJ44168.1"/>
    <property type="molecule type" value="Genomic_DNA"/>
</dbReference>
<dbReference type="SUPFAM" id="SSF69304">
    <property type="entry name" value="Tricorn protease N-terminal domain"/>
    <property type="match status" value="1"/>
</dbReference>